<dbReference type="GO" id="GO:0016616">
    <property type="term" value="F:oxidoreductase activity, acting on the CH-OH group of donors, NAD or NADP as acceptor"/>
    <property type="evidence" value="ECO:0007669"/>
    <property type="project" value="TreeGrafter"/>
</dbReference>
<protein>
    <submittedName>
        <fullName evidence="4">1,6-dihydroxycyclohexa-2,4-diene-1-carboxylate dehydrogenase</fullName>
        <ecNumber evidence="4">1.3.1.25</ecNumber>
    </submittedName>
</protein>
<dbReference type="GO" id="GO:0030497">
    <property type="term" value="P:fatty acid elongation"/>
    <property type="evidence" value="ECO:0007669"/>
    <property type="project" value="TreeGrafter"/>
</dbReference>
<dbReference type="InterPro" id="IPR020904">
    <property type="entry name" value="Sc_DH/Rdtase_CS"/>
</dbReference>
<organism evidence="4 5">
    <name type="scientific">Phyllobacterium brassicacearum</name>
    <dbReference type="NCBI Taxonomy" id="314235"/>
    <lineage>
        <taxon>Bacteria</taxon>
        <taxon>Pseudomonadati</taxon>
        <taxon>Pseudomonadota</taxon>
        <taxon>Alphaproteobacteria</taxon>
        <taxon>Hyphomicrobiales</taxon>
        <taxon>Phyllobacteriaceae</taxon>
        <taxon>Phyllobacterium</taxon>
    </lineage>
</organism>
<dbReference type="Proteomes" id="UP000241444">
    <property type="component" value="Unassembled WGS sequence"/>
</dbReference>
<dbReference type="FunFam" id="3.40.50.720:FF:000084">
    <property type="entry name" value="Short-chain dehydrogenase reductase"/>
    <property type="match status" value="1"/>
</dbReference>
<name>A0A2P7BVG2_9HYPH</name>
<evidence type="ECO:0000313" key="5">
    <source>
        <dbReference type="Proteomes" id="UP000241444"/>
    </source>
</evidence>
<feature type="region of interest" description="Disordered" evidence="3">
    <location>
        <begin position="184"/>
        <end position="207"/>
    </location>
</feature>
<dbReference type="CDD" id="cd08937">
    <property type="entry name" value="DHB_DH-like_SDR_c"/>
    <property type="match status" value="1"/>
</dbReference>
<dbReference type="AlphaFoldDB" id="A0A2P7BVG2"/>
<dbReference type="PANTHER" id="PTHR42760">
    <property type="entry name" value="SHORT-CHAIN DEHYDROGENASES/REDUCTASES FAMILY MEMBER"/>
    <property type="match status" value="1"/>
</dbReference>
<dbReference type="EC" id="1.3.1.25" evidence="4"/>
<dbReference type="InterPro" id="IPR036291">
    <property type="entry name" value="NAD(P)-bd_dom_sf"/>
</dbReference>
<dbReference type="EMBL" id="PGGO01000002">
    <property type="protein sequence ID" value="PSH70436.1"/>
    <property type="molecule type" value="Genomic_DNA"/>
</dbReference>
<dbReference type="PRINTS" id="PR00080">
    <property type="entry name" value="SDRFAMILY"/>
</dbReference>
<dbReference type="GO" id="GO:0047116">
    <property type="term" value="F:1,6-dihydroxycyclohexa-2,4-diene-1-carboxylate dehydrogenase activity"/>
    <property type="evidence" value="ECO:0007669"/>
    <property type="project" value="UniProtKB-EC"/>
</dbReference>
<dbReference type="Gene3D" id="3.40.50.720">
    <property type="entry name" value="NAD(P)-binding Rossmann-like Domain"/>
    <property type="match status" value="1"/>
</dbReference>
<accession>A0A2P7BVG2</accession>
<comment type="caution">
    <text evidence="4">The sequence shown here is derived from an EMBL/GenBank/DDBJ whole genome shotgun (WGS) entry which is preliminary data.</text>
</comment>
<dbReference type="PROSITE" id="PS00061">
    <property type="entry name" value="ADH_SHORT"/>
    <property type="match status" value="1"/>
</dbReference>
<evidence type="ECO:0000256" key="2">
    <source>
        <dbReference type="RuleBase" id="RU000363"/>
    </source>
</evidence>
<sequence length="260" mass="28093">MKPEPFRNKMMVVTGAAQGIGREVAMRAAADGARLALVDRSDLVEKVAAEIGALGGFATAILADLEHWEGAKEAIATAIRRLGRIDILVNNVGGAIWMRPFEHFDDRQIEAEIRRSLFPTMWCCRAVLPSMIEARSGVIVNVSSIATRGINRVPYSAAKGAVNALTIALAMENAERGIRVNAVASGGTEAPPRQIPRNTENQTEDDRRWVSEVVRQTTESSLMKRYGTLEEQANVILFMASDEASYLTGTILPVGGGDTG</sequence>
<dbReference type="PRINTS" id="PR00081">
    <property type="entry name" value="GDHRDH"/>
</dbReference>
<evidence type="ECO:0000313" key="4">
    <source>
        <dbReference type="EMBL" id="PSH70436.1"/>
    </source>
</evidence>
<evidence type="ECO:0000256" key="3">
    <source>
        <dbReference type="SAM" id="MobiDB-lite"/>
    </source>
</evidence>
<dbReference type="InterPro" id="IPR002347">
    <property type="entry name" value="SDR_fam"/>
</dbReference>
<proteinExistence type="inferred from homology"/>
<keyword evidence="5" id="KW-1185">Reference proteome</keyword>
<comment type="similarity">
    <text evidence="1 2">Belongs to the short-chain dehydrogenases/reductases (SDR) family.</text>
</comment>
<dbReference type="RefSeq" id="WP_106709911.1">
    <property type="nucleotide sequence ID" value="NZ_PGGO01000002.1"/>
</dbReference>
<dbReference type="Pfam" id="PF00106">
    <property type="entry name" value="adh_short"/>
    <property type="match status" value="1"/>
</dbReference>
<dbReference type="NCBIfam" id="NF040811">
    <property type="entry name" value="BenD"/>
    <property type="match status" value="1"/>
</dbReference>
<dbReference type="OrthoDB" id="7568484at2"/>
<evidence type="ECO:0000256" key="1">
    <source>
        <dbReference type="ARBA" id="ARBA00006484"/>
    </source>
</evidence>
<dbReference type="NCBIfam" id="NF009463">
    <property type="entry name" value="PRK12823.1"/>
    <property type="match status" value="1"/>
</dbReference>
<keyword evidence="4" id="KW-0560">Oxidoreductase</keyword>
<dbReference type="PANTHER" id="PTHR42760:SF123">
    <property type="entry name" value="OXIDOREDUCTASE"/>
    <property type="match status" value="1"/>
</dbReference>
<gene>
    <name evidence="4" type="primary">benD</name>
    <name evidence="4" type="ORF">CU102_05110</name>
</gene>
<dbReference type="SUPFAM" id="SSF51735">
    <property type="entry name" value="NAD(P)-binding Rossmann-fold domains"/>
    <property type="match status" value="1"/>
</dbReference>
<dbReference type="InterPro" id="IPR047686">
    <property type="entry name" value="BenD"/>
</dbReference>
<reference evidence="5" key="1">
    <citation type="submission" date="2017-11" db="EMBL/GenBank/DDBJ databases">
        <authorList>
            <person name="Kuznetsova I."/>
            <person name="Sazanova A."/>
            <person name="Chirak E."/>
            <person name="Safronova V."/>
            <person name="Willems A."/>
        </authorList>
    </citation>
    <scope>NUCLEOTIDE SEQUENCE [LARGE SCALE GENOMIC DNA]</scope>
    <source>
        <strain evidence="5">STM 196</strain>
    </source>
</reference>